<keyword evidence="6 7" id="KW-0472">Membrane</keyword>
<dbReference type="Pfam" id="PF00528">
    <property type="entry name" value="BPD_transp_1"/>
    <property type="match status" value="1"/>
</dbReference>
<dbReference type="InterPro" id="IPR000515">
    <property type="entry name" value="MetI-like"/>
</dbReference>
<evidence type="ECO:0000259" key="8">
    <source>
        <dbReference type="PROSITE" id="PS50928"/>
    </source>
</evidence>
<dbReference type="RefSeq" id="WP_149770617.1">
    <property type="nucleotide sequence ID" value="NZ_VDFQ02000005.1"/>
</dbReference>
<dbReference type="SUPFAM" id="SSF161098">
    <property type="entry name" value="MetI-like"/>
    <property type="match status" value="1"/>
</dbReference>
<dbReference type="GO" id="GO:0055085">
    <property type="term" value="P:transmembrane transport"/>
    <property type="evidence" value="ECO:0007669"/>
    <property type="project" value="InterPro"/>
</dbReference>
<feature type="transmembrane region" description="Helical" evidence="7">
    <location>
        <begin position="112"/>
        <end position="133"/>
    </location>
</feature>
<gene>
    <name evidence="9" type="ORF">FE697_015900</name>
</gene>
<dbReference type="AlphaFoldDB" id="A0A5Q6RQU5"/>
<keyword evidence="3" id="KW-1003">Cell membrane</keyword>
<feature type="domain" description="ABC transmembrane type-1" evidence="8">
    <location>
        <begin position="77"/>
        <end position="269"/>
    </location>
</feature>
<feature type="transmembrane region" description="Helical" evidence="7">
    <location>
        <begin position="248"/>
        <end position="269"/>
    </location>
</feature>
<accession>A0A5Q6RQU5</accession>
<feature type="transmembrane region" description="Helical" evidence="7">
    <location>
        <begin position="16"/>
        <end position="36"/>
    </location>
</feature>
<keyword evidence="2 7" id="KW-0813">Transport</keyword>
<feature type="transmembrane region" description="Helical" evidence="7">
    <location>
        <begin position="79"/>
        <end position="100"/>
    </location>
</feature>
<evidence type="ECO:0000256" key="4">
    <source>
        <dbReference type="ARBA" id="ARBA00022692"/>
    </source>
</evidence>
<dbReference type="CDD" id="cd06261">
    <property type="entry name" value="TM_PBP2"/>
    <property type="match status" value="1"/>
</dbReference>
<evidence type="ECO:0000256" key="2">
    <source>
        <dbReference type="ARBA" id="ARBA00022448"/>
    </source>
</evidence>
<dbReference type="InterPro" id="IPR035906">
    <property type="entry name" value="MetI-like_sf"/>
</dbReference>
<comment type="similarity">
    <text evidence="7">Belongs to the binding-protein-dependent transport system permease family.</text>
</comment>
<feature type="transmembrane region" description="Helical" evidence="7">
    <location>
        <begin position="189"/>
        <end position="211"/>
    </location>
</feature>
<keyword evidence="4 7" id="KW-0812">Transmembrane</keyword>
<organism evidence="9 10">
    <name type="scientific">Mumia zhuanghuii</name>
    <dbReference type="NCBI Taxonomy" id="2585211"/>
    <lineage>
        <taxon>Bacteria</taxon>
        <taxon>Bacillati</taxon>
        <taxon>Actinomycetota</taxon>
        <taxon>Actinomycetes</taxon>
        <taxon>Propionibacteriales</taxon>
        <taxon>Nocardioidaceae</taxon>
        <taxon>Mumia</taxon>
    </lineage>
</organism>
<name>A0A5Q6RQU5_9ACTN</name>
<dbReference type="PANTHER" id="PTHR32243:SF18">
    <property type="entry name" value="INNER MEMBRANE ABC TRANSPORTER PERMEASE PROTEIN YCJP"/>
    <property type="match status" value="1"/>
</dbReference>
<protein>
    <submittedName>
        <fullName evidence="9">Carbohydrate ABC transporter permease</fullName>
    </submittedName>
</protein>
<comment type="subcellular location">
    <subcellularLocation>
        <location evidence="1 7">Cell membrane</location>
        <topology evidence="1 7">Multi-pass membrane protein</topology>
    </subcellularLocation>
</comment>
<sequence length="284" mass="30810">MTTTTTRTRRRPGRTLLSTLAIVIAAVWAFPVYWMVNSSFQTLGRLRSPEPAWLPFGGDTSPDAYGRVADASFWDAMQLSLTVTLLAVGAGLVFAFLAALAISRFRIRGKTAFIVVILIVQMIPAEALFISQYKMLSGWGLFNTVAGLTLLYLAMILPFTIWMLRGFVAGVPAELEEAAMVDGCSRFRAFFTITFPLLAPGLVASGVYGFLQCWNEITLATVVMDPSNRTIPLWLQGMTTVSNQAIDWPAVMAGATLVAIPVIGLFMFVQSKMTSGMVSGAVKG</sequence>
<dbReference type="OrthoDB" id="3568785at2"/>
<evidence type="ECO:0000256" key="1">
    <source>
        <dbReference type="ARBA" id="ARBA00004651"/>
    </source>
</evidence>
<comment type="caution">
    <text evidence="9">The sequence shown here is derived from an EMBL/GenBank/DDBJ whole genome shotgun (WGS) entry which is preliminary data.</text>
</comment>
<dbReference type="PANTHER" id="PTHR32243">
    <property type="entry name" value="MALTOSE TRANSPORT SYSTEM PERMEASE-RELATED"/>
    <property type="match status" value="1"/>
</dbReference>
<dbReference type="Proteomes" id="UP000307768">
    <property type="component" value="Unassembled WGS sequence"/>
</dbReference>
<dbReference type="EMBL" id="VDFQ02000005">
    <property type="protein sequence ID" value="KAA1420448.1"/>
    <property type="molecule type" value="Genomic_DNA"/>
</dbReference>
<evidence type="ECO:0000256" key="5">
    <source>
        <dbReference type="ARBA" id="ARBA00022989"/>
    </source>
</evidence>
<dbReference type="GO" id="GO:0005886">
    <property type="term" value="C:plasma membrane"/>
    <property type="evidence" value="ECO:0007669"/>
    <property type="project" value="UniProtKB-SubCell"/>
</dbReference>
<keyword evidence="5 7" id="KW-1133">Transmembrane helix</keyword>
<dbReference type="Gene3D" id="1.10.3720.10">
    <property type="entry name" value="MetI-like"/>
    <property type="match status" value="1"/>
</dbReference>
<evidence type="ECO:0000313" key="10">
    <source>
        <dbReference type="Proteomes" id="UP000307768"/>
    </source>
</evidence>
<proteinExistence type="inferred from homology"/>
<evidence type="ECO:0000313" key="9">
    <source>
        <dbReference type="EMBL" id="KAA1420448.1"/>
    </source>
</evidence>
<reference evidence="9 10" key="1">
    <citation type="submission" date="2019-09" db="EMBL/GenBank/DDBJ databases">
        <title>Mumia zhuanghuii sp. nov. isolated from the intestinal contents of plateau pika (Ochotona curzoniae) in the Qinghai-Tibet plateau of China.</title>
        <authorList>
            <person name="Tian Z."/>
        </authorList>
    </citation>
    <scope>NUCLEOTIDE SEQUENCE [LARGE SCALE GENOMIC DNA]</scope>
    <source>
        <strain evidence="10">350</strain>
    </source>
</reference>
<evidence type="ECO:0000256" key="7">
    <source>
        <dbReference type="RuleBase" id="RU363032"/>
    </source>
</evidence>
<dbReference type="InterPro" id="IPR050901">
    <property type="entry name" value="BP-dep_ABC_trans_perm"/>
</dbReference>
<dbReference type="PROSITE" id="PS50928">
    <property type="entry name" value="ABC_TM1"/>
    <property type="match status" value="1"/>
</dbReference>
<evidence type="ECO:0000256" key="3">
    <source>
        <dbReference type="ARBA" id="ARBA00022475"/>
    </source>
</evidence>
<evidence type="ECO:0000256" key="6">
    <source>
        <dbReference type="ARBA" id="ARBA00023136"/>
    </source>
</evidence>
<feature type="transmembrane region" description="Helical" evidence="7">
    <location>
        <begin position="145"/>
        <end position="168"/>
    </location>
</feature>